<evidence type="ECO:0000313" key="11">
    <source>
        <dbReference type="Proteomes" id="UP001179363"/>
    </source>
</evidence>
<keyword evidence="5 7" id="KW-0378">Hydrolase</keyword>
<protein>
    <recommendedName>
        <fullName evidence="3 7">Nuclease SbcCD subunit D</fullName>
    </recommendedName>
</protein>
<gene>
    <name evidence="7" type="primary">sbcD</name>
    <name evidence="10" type="ORF">L1I30_05785</name>
</gene>
<dbReference type="RefSeq" id="WP_236133318.1">
    <property type="nucleotide sequence ID" value="NZ_JAKGTH010000007.1"/>
</dbReference>
<dbReference type="Pfam" id="PF00149">
    <property type="entry name" value="Metallophos"/>
    <property type="match status" value="1"/>
</dbReference>
<dbReference type="InterPro" id="IPR041796">
    <property type="entry name" value="Mre11_N"/>
</dbReference>
<evidence type="ECO:0000259" key="8">
    <source>
        <dbReference type="Pfam" id="PF00149"/>
    </source>
</evidence>
<evidence type="ECO:0000256" key="3">
    <source>
        <dbReference type="ARBA" id="ARBA00013365"/>
    </source>
</evidence>
<comment type="similarity">
    <text evidence="1 7">Belongs to the SbcD family.</text>
</comment>
<keyword evidence="7" id="KW-0233">DNA recombination</keyword>
<dbReference type="InterPro" id="IPR029052">
    <property type="entry name" value="Metallo-depent_PP-like"/>
</dbReference>
<comment type="caution">
    <text evidence="10">The sequence shown here is derived from an EMBL/GenBank/DDBJ whole genome shotgun (WGS) entry which is preliminary data.</text>
</comment>
<keyword evidence="7" id="KW-0235">DNA replication</keyword>
<keyword evidence="11" id="KW-1185">Reference proteome</keyword>
<dbReference type="GO" id="GO:0004527">
    <property type="term" value="F:exonuclease activity"/>
    <property type="evidence" value="ECO:0007669"/>
    <property type="project" value="UniProtKB-KW"/>
</dbReference>
<accession>A0ABS9EE77</accession>
<dbReference type="EMBL" id="JAKGTH010000007">
    <property type="protein sequence ID" value="MCF4101168.1"/>
    <property type="molecule type" value="Genomic_DNA"/>
</dbReference>
<evidence type="ECO:0000256" key="6">
    <source>
        <dbReference type="ARBA" id="ARBA00022839"/>
    </source>
</evidence>
<feature type="domain" description="Nuclease SbcCD subunit D C-terminal" evidence="9">
    <location>
        <begin position="277"/>
        <end position="378"/>
    </location>
</feature>
<dbReference type="NCBIfam" id="TIGR00619">
    <property type="entry name" value="sbcd"/>
    <property type="match status" value="1"/>
</dbReference>
<evidence type="ECO:0000256" key="4">
    <source>
        <dbReference type="ARBA" id="ARBA00022722"/>
    </source>
</evidence>
<dbReference type="PANTHER" id="PTHR30337:SF0">
    <property type="entry name" value="NUCLEASE SBCCD SUBUNIT D"/>
    <property type="match status" value="1"/>
</dbReference>
<sequence>MKILHTADWHIGKKLHKNDLIQDFDLFIEWLCQTVEKEEIELLLISGDVFDLANPSSEARKQYYRALMKLKRYNCKIIVTGGNHDSPAMLDAPKEILRELEMHIIGGLPENLDDVIIPILDKTGKPELIIAAIPFLRDSDLRTAGEANTFEARLEAIRQGIQDTFLKAATICEERYPEVPVIAMGHLFAAGMETSESERDIQIGNQAAFQASQFGDYFKYIALGHIHKPQRVNTAVPTFYSGSPIPLSFSERKDEKRILIIDSNKSWLPESISIPIFRRLLKLNGTLEELRSRLETLQEHTQLNSLIEVELQEEQYDATKIYELDALIQNFEKPGFEIVKHRATFANKLKGASEVFKNAKQLEDLKPKEVFLKLIENHEYEEVVQKEIVSAFDEILEEVQHDTSVLPDSL</sequence>
<evidence type="ECO:0000256" key="2">
    <source>
        <dbReference type="ARBA" id="ARBA00011322"/>
    </source>
</evidence>
<evidence type="ECO:0000256" key="5">
    <source>
        <dbReference type="ARBA" id="ARBA00022801"/>
    </source>
</evidence>
<comment type="function">
    <text evidence="7">SbcCD cleaves DNA hairpin structures. These structures can inhibit DNA replication and are intermediates in certain DNA recombination reactions. The complex acts as a 3'-&gt;5' double strand exonuclease that can open hairpins. It also has a 5' single-strand endonuclease activity.</text>
</comment>
<dbReference type="InterPro" id="IPR004843">
    <property type="entry name" value="Calcineurin-like_PHP"/>
</dbReference>
<dbReference type="Pfam" id="PF12320">
    <property type="entry name" value="SbcD_C"/>
    <property type="match status" value="1"/>
</dbReference>
<dbReference type="CDD" id="cd00840">
    <property type="entry name" value="MPP_Mre11_N"/>
    <property type="match status" value="1"/>
</dbReference>
<name>A0ABS9EE77_9FLAO</name>
<evidence type="ECO:0000313" key="10">
    <source>
        <dbReference type="EMBL" id="MCF4101168.1"/>
    </source>
</evidence>
<proteinExistence type="inferred from homology"/>
<dbReference type="PANTHER" id="PTHR30337">
    <property type="entry name" value="COMPONENT OF ATP-DEPENDENT DSDNA EXONUCLEASE"/>
    <property type="match status" value="1"/>
</dbReference>
<reference evidence="10" key="1">
    <citation type="submission" date="2022-01" db="EMBL/GenBank/DDBJ databases">
        <title>Gillisia lutea sp. nov., isolated from marine plastic residues from the Malvarosa beach (Valencia, Spain).</title>
        <authorList>
            <person name="Vidal-Verdu A."/>
            <person name="Molina-Menor E."/>
            <person name="Satari L."/>
            <person name="Pascual J."/>
            <person name="Pereto J."/>
            <person name="Porcar M."/>
        </authorList>
    </citation>
    <scope>NUCLEOTIDE SEQUENCE</scope>
    <source>
        <strain evidence="10">M10.2A</strain>
    </source>
</reference>
<evidence type="ECO:0000256" key="7">
    <source>
        <dbReference type="RuleBase" id="RU363069"/>
    </source>
</evidence>
<keyword evidence="4 7" id="KW-0540">Nuclease</keyword>
<organism evidence="10 11">
    <name type="scientific">Gillisia lutea</name>
    <dbReference type="NCBI Taxonomy" id="2909668"/>
    <lineage>
        <taxon>Bacteria</taxon>
        <taxon>Pseudomonadati</taxon>
        <taxon>Bacteroidota</taxon>
        <taxon>Flavobacteriia</taxon>
        <taxon>Flavobacteriales</taxon>
        <taxon>Flavobacteriaceae</taxon>
        <taxon>Gillisia</taxon>
    </lineage>
</organism>
<dbReference type="Proteomes" id="UP001179363">
    <property type="component" value="Unassembled WGS sequence"/>
</dbReference>
<keyword evidence="7" id="KW-0255">Endonuclease</keyword>
<feature type="domain" description="Calcineurin-like phosphoesterase" evidence="8">
    <location>
        <begin position="1"/>
        <end position="229"/>
    </location>
</feature>
<comment type="subunit">
    <text evidence="2 7">Heterodimer of SbcC and SbcD.</text>
</comment>
<evidence type="ECO:0000259" key="9">
    <source>
        <dbReference type="Pfam" id="PF12320"/>
    </source>
</evidence>
<dbReference type="SUPFAM" id="SSF56300">
    <property type="entry name" value="Metallo-dependent phosphatases"/>
    <property type="match status" value="1"/>
</dbReference>
<dbReference type="Gene3D" id="3.60.21.10">
    <property type="match status" value="1"/>
</dbReference>
<evidence type="ECO:0000256" key="1">
    <source>
        <dbReference type="ARBA" id="ARBA00010555"/>
    </source>
</evidence>
<dbReference type="InterPro" id="IPR050535">
    <property type="entry name" value="DNA_Repair-Maintenance_Comp"/>
</dbReference>
<keyword evidence="6 7" id="KW-0269">Exonuclease</keyword>
<dbReference type="InterPro" id="IPR026843">
    <property type="entry name" value="SbcD_C"/>
</dbReference>
<dbReference type="InterPro" id="IPR004593">
    <property type="entry name" value="SbcD"/>
</dbReference>